<evidence type="ECO:0000256" key="3">
    <source>
        <dbReference type="ARBA" id="ARBA00022723"/>
    </source>
</evidence>
<keyword evidence="7" id="KW-0501">Molybdenum cofactor biosynthesis</keyword>
<dbReference type="Gene3D" id="3.90.550.10">
    <property type="entry name" value="Spore Coat Polysaccharide Biosynthesis Protein SpsA, Chain A"/>
    <property type="match status" value="1"/>
</dbReference>
<evidence type="ECO:0000256" key="1">
    <source>
        <dbReference type="ARBA" id="ARBA00022490"/>
    </source>
</evidence>
<feature type="domain" description="MobA-like NTP transferase" evidence="8">
    <location>
        <begin position="5"/>
        <end position="174"/>
    </location>
</feature>
<dbReference type="AlphaFoldDB" id="A0A7J5BDS0"/>
<dbReference type="PANTHER" id="PTHR19136:SF81">
    <property type="entry name" value="MOLYBDENUM COFACTOR GUANYLYLTRANSFERASE"/>
    <property type="match status" value="1"/>
</dbReference>
<sequence length="204" mass="21589">MSLRAIILTGGRSTRFGGKHKPTLQIEGASVLQRIVTALRDLGTALGEPPELIIAGSAAGVSELNITGCDEELRVVREDPPFAGPLAGIAAGVDALEPEGSATVVILAGDFPFLEPDALARLVEASRARDTVAAPVDAEGYPQYLLSAWPERLLRAQLAALDTVENQPVRKLFRGVALAEVPMSARTIADIDSPADLRHWTEGH</sequence>
<organism evidence="9 10">
    <name type="scientific">Gulosibacter chungangensis</name>
    <dbReference type="NCBI Taxonomy" id="979746"/>
    <lineage>
        <taxon>Bacteria</taxon>
        <taxon>Bacillati</taxon>
        <taxon>Actinomycetota</taxon>
        <taxon>Actinomycetes</taxon>
        <taxon>Micrococcales</taxon>
        <taxon>Microbacteriaceae</taxon>
        <taxon>Gulosibacter</taxon>
    </lineage>
</organism>
<evidence type="ECO:0000313" key="9">
    <source>
        <dbReference type="EMBL" id="KAB1643438.1"/>
    </source>
</evidence>
<keyword evidence="2 9" id="KW-0808">Transferase</keyword>
<keyword evidence="1" id="KW-0963">Cytoplasm</keyword>
<dbReference type="CDD" id="cd02503">
    <property type="entry name" value="MobA"/>
    <property type="match status" value="1"/>
</dbReference>
<accession>A0A7J5BDS0</accession>
<evidence type="ECO:0000256" key="5">
    <source>
        <dbReference type="ARBA" id="ARBA00022842"/>
    </source>
</evidence>
<gene>
    <name evidence="9" type="ORF">F8O05_06000</name>
</gene>
<proteinExistence type="predicted"/>
<protein>
    <submittedName>
        <fullName evidence="9">Molybdenum cofactor guanylyltransferase</fullName>
    </submittedName>
</protein>
<evidence type="ECO:0000256" key="4">
    <source>
        <dbReference type="ARBA" id="ARBA00022741"/>
    </source>
</evidence>
<keyword evidence="10" id="KW-1185">Reference proteome</keyword>
<dbReference type="InterPro" id="IPR029044">
    <property type="entry name" value="Nucleotide-diphossugar_trans"/>
</dbReference>
<keyword evidence="6" id="KW-0342">GTP-binding</keyword>
<dbReference type="GO" id="GO:0046872">
    <property type="term" value="F:metal ion binding"/>
    <property type="evidence" value="ECO:0007669"/>
    <property type="project" value="UniProtKB-KW"/>
</dbReference>
<dbReference type="InterPro" id="IPR025877">
    <property type="entry name" value="MobA-like_NTP_Trfase"/>
</dbReference>
<evidence type="ECO:0000256" key="2">
    <source>
        <dbReference type="ARBA" id="ARBA00022679"/>
    </source>
</evidence>
<dbReference type="GO" id="GO:0016779">
    <property type="term" value="F:nucleotidyltransferase activity"/>
    <property type="evidence" value="ECO:0007669"/>
    <property type="project" value="UniProtKB-KW"/>
</dbReference>
<reference evidence="9 10" key="1">
    <citation type="submission" date="2019-09" db="EMBL/GenBank/DDBJ databases">
        <title>Phylogeny of genus Pseudoclavibacter and closely related genus.</title>
        <authorList>
            <person name="Li Y."/>
        </authorList>
    </citation>
    <scope>NUCLEOTIDE SEQUENCE [LARGE SCALE GENOMIC DNA]</scope>
    <source>
        <strain evidence="9 10">KCTC 13959</strain>
    </source>
</reference>
<dbReference type="EMBL" id="WBKB01000003">
    <property type="protein sequence ID" value="KAB1643438.1"/>
    <property type="molecule type" value="Genomic_DNA"/>
</dbReference>
<dbReference type="InterPro" id="IPR013482">
    <property type="entry name" value="Molybde_CF_guanTrfase"/>
</dbReference>
<dbReference type="Pfam" id="PF12804">
    <property type="entry name" value="NTP_transf_3"/>
    <property type="match status" value="1"/>
</dbReference>
<evidence type="ECO:0000256" key="6">
    <source>
        <dbReference type="ARBA" id="ARBA00023134"/>
    </source>
</evidence>
<evidence type="ECO:0000259" key="8">
    <source>
        <dbReference type="Pfam" id="PF12804"/>
    </source>
</evidence>
<keyword evidence="5" id="KW-0460">Magnesium</keyword>
<evidence type="ECO:0000256" key="7">
    <source>
        <dbReference type="ARBA" id="ARBA00023150"/>
    </source>
</evidence>
<dbReference type="SUPFAM" id="SSF53448">
    <property type="entry name" value="Nucleotide-diphospho-sugar transferases"/>
    <property type="match status" value="1"/>
</dbReference>
<dbReference type="PANTHER" id="PTHR19136">
    <property type="entry name" value="MOLYBDENUM COFACTOR GUANYLYLTRANSFERASE"/>
    <property type="match status" value="1"/>
</dbReference>
<evidence type="ECO:0000313" key="10">
    <source>
        <dbReference type="Proteomes" id="UP000433493"/>
    </source>
</evidence>
<comment type="caution">
    <text evidence="9">The sequence shown here is derived from an EMBL/GenBank/DDBJ whole genome shotgun (WGS) entry which is preliminary data.</text>
</comment>
<dbReference type="RefSeq" id="WP_158051854.1">
    <property type="nucleotide sequence ID" value="NZ_WBKB01000003.1"/>
</dbReference>
<keyword evidence="4" id="KW-0547">Nucleotide-binding</keyword>
<keyword evidence="3" id="KW-0479">Metal-binding</keyword>
<dbReference type="Proteomes" id="UP000433493">
    <property type="component" value="Unassembled WGS sequence"/>
</dbReference>
<keyword evidence="9" id="KW-0548">Nucleotidyltransferase</keyword>
<name>A0A7J5BDS0_9MICO</name>
<dbReference type="GO" id="GO:0006777">
    <property type="term" value="P:Mo-molybdopterin cofactor biosynthetic process"/>
    <property type="evidence" value="ECO:0007669"/>
    <property type="project" value="UniProtKB-KW"/>
</dbReference>
<dbReference type="GO" id="GO:0005525">
    <property type="term" value="F:GTP binding"/>
    <property type="evidence" value="ECO:0007669"/>
    <property type="project" value="UniProtKB-KW"/>
</dbReference>
<dbReference type="OrthoDB" id="4408226at2"/>